<organism evidence="1 2">
    <name type="scientific">Xylaria curta</name>
    <dbReference type="NCBI Taxonomy" id="42375"/>
    <lineage>
        <taxon>Eukaryota</taxon>
        <taxon>Fungi</taxon>
        <taxon>Dikarya</taxon>
        <taxon>Ascomycota</taxon>
        <taxon>Pezizomycotina</taxon>
        <taxon>Sordariomycetes</taxon>
        <taxon>Xylariomycetidae</taxon>
        <taxon>Xylariales</taxon>
        <taxon>Xylariaceae</taxon>
        <taxon>Xylaria</taxon>
    </lineage>
</organism>
<reference evidence="1" key="1">
    <citation type="submission" date="2022-10" db="EMBL/GenBank/DDBJ databases">
        <title>Genome Sequence of Xylaria curta.</title>
        <authorList>
            <person name="Buettner E."/>
        </authorList>
    </citation>
    <scope>NUCLEOTIDE SEQUENCE</scope>
    <source>
        <strain evidence="1">Babe10</strain>
    </source>
</reference>
<comment type="caution">
    <text evidence="1">The sequence shown here is derived from an EMBL/GenBank/DDBJ whole genome shotgun (WGS) entry which is preliminary data.</text>
</comment>
<accession>A0ACC1N143</accession>
<protein>
    <submittedName>
        <fullName evidence="1">Uncharacterized protein</fullName>
    </submittedName>
</protein>
<keyword evidence="2" id="KW-1185">Reference proteome</keyword>
<gene>
    <name evidence="1" type="ORF">NUW58_g9057</name>
</gene>
<dbReference type="EMBL" id="JAPDGR010003046">
    <property type="protein sequence ID" value="KAJ2972982.1"/>
    <property type="molecule type" value="Genomic_DNA"/>
</dbReference>
<dbReference type="Proteomes" id="UP001143856">
    <property type="component" value="Unassembled WGS sequence"/>
</dbReference>
<proteinExistence type="predicted"/>
<name>A0ACC1N143_9PEZI</name>
<evidence type="ECO:0000313" key="1">
    <source>
        <dbReference type="EMBL" id="KAJ2972982.1"/>
    </source>
</evidence>
<evidence type="ECO:0000313" key="2">
    <source>
        <dbReference type="Proteomes" id="UP001143856"/>
    </source>
</evidence>
<sequence length="140" mass="15284">MSAGRVVLVTGASNGIGYETVKAFLKSPNPYYVYLGSRSLEKGKAVLEQIHAECPDTTNAVELIQIDLGSDESIERTAFEVVKNGQGRLDVLINNAGGGFDLDFMQGKMSLRESFNKSYDLNVSGTNVVTWTFVPLLLKF</sequence>